<dbReference type="HOGENOM" id="CLU_3367381_0_0_10"/>
<dbReference type="EMBL" id="CP002584">
    <property type="protein sequence ID" value="ADZ76638.1"/>
    <property type="molecule type" value="Genomic_DNA"/>
</dbReference>
<sequence>MSQEILNHLLAFLFISHLKFRNDVVKNIFKENEVL</sequence>
<accession>F4CDZ4</accession>
<gene>
    <name evidence="1" type="ordered locus">Sph21_0045</name>
</gene>
<organism evidence="1">
    <name type="scientific">Sphingobacterium sp. (strain 21)</name>
    <dbReference type="NCBI Taxonomy" id="743722"/>
    <lineage>
        <taxon>Bacteria</taxon>
        <taxon>Pseudomonadati</taxon>
        <taxon>Bacteroidota</taxon>
        <taxon>Sphingobacteriia</taxon>
        <taxon>Sphingobacteriales</taxon>
        <taxon>Sphingobacteriaceae</taxon>
        <taxon>Sphingobacterium</taxon>
    </lineage>
</organism>
<dbReference type="STRING" id="743722.Sph21_0045"/>
<evidence type="ECO:0000313" key="1">
    <source>
        <dbReference type="EMBL" id="ADZ76638.1"/>
    </source>
</evidence>
<proteinExistence type="predicted"/>
<name>F4CDZ4_SPHS2</name>
<protein>
    <submittedName>
        <fullName evidence="1">Uncharacterized protein</fullName>
    </submittedName>
</protein>
<reference evidence="1" key="1">
    <citation type="submission" date="2011-03" db="EMBL/GenBank/DDBJ databases">
        <title>Complete sequence of Sphingobacterium sp. 21.</title>
        <authorList>
            <consortium name="US DOE Joint Genome Institute"/>
            <person name="Lucas S."/>
            <person name="Copeland A."/>
            <person name="Lapidus A."/>
            <person name="Cheng J.-F."/>
            <person name="Goodwin L."/>
            <person name="Pitluck S."/>
            <person name="Davenport K."/>
            <person name="Detter J.C."/>
            <person name="Han C."/>
            <person name="Tapia R."/>
            <person name="Land M."/>
            <person name="Hauser L."/>
            <person name="Kyrpides N."/>
            <person name="Ivanova N."/>
            <person name="Ovchinnikova G."/>
            <person name="Pagani I."/>
            <person name="Siebers A.K."/>
            <person name="Allgaier M."/>
            <person name="Thelen M.P."/>
            <person name="Hugenholtz P."/>
            <person name="Woyke T."/>
        </authorList>
    </citation>
    <scope>NUCLEOTIDE SEQUENCE</scope>
    <source>
        <strain evidence="1">21</strain>
    </source>
</reference>
<dbReference type="AlphaFoldDB" id="F4CDZ4"/>
<dbReference type="KEGG" id="shg:Sph21_0045"/>